<evidence type="ECO:0000256" key="3">
    <source>
        <dbReference type="ARBA" id="ARBA00023125"/>
    </source>
</evidence>
<keyword evidence="2" id="KW-0229">DNA integration</keyword>
<dbReference type="SUPFAM" id="SSF56349">
    <property type="entry name" value="DNA breaking-rejoining enzymes"/>
    <property type="match status" value="1"/>
</dbReference>
<dbReference type="GO" id="GO:0003677">
    <property type="term" value="F:DNA binding"/>
    <property type="evidence" value="ECO:0007669"/>
    <property type="project" value="UniProtKB-UniRule"/>
</dbReference>
<dbReference type="Gene3D" id="1.10.150.130">
    <property type="match status" value="1"/>
</dbReference>
<sequence>MKNETFALEIERFFGHFVNELKLTNKSKYTIISYNTTIKSFIAFIMQYEKSISFENLKKIDIMNFLEYKNQMLEKHSELEMSSKKLYITHLKTFFTFINENLDIDIKLSTIFKINIKLQKRTPKGVEKDDVKILENYLANLNFNSFIDIRSSLILKILLYTGARRGELEVLQTVNFIEDEELYVIHTIGKGDKERTLYIPKVYIQKELLYYINNGINYIASTKSGKVMDGSQIYRFLNNIYKKIGIKYSGAHILRHTFAKLMLAKDVNIVTVKELLGHASIQTTMIYTNPNQKEVQKAYLNAIKY</sequence>
<dbReference type="PANTHER" id="PTHR30349">
    <property type="entry name" value="PHAGE INTEGRASE-RELATED"/>
    <property type="match status" value="1"/>
</dbReference>
<dbReference type="InterPro" id="IPR002104">
    <property type="entry name" value="Integrase_catalytic"/>
</dbReference>
<dbReference type="InterPro" id="IPR044068">
    <property type="entry name" value="CB"/>
</dbReference>
<dbReference type="RefSeq" id="WP_024776253.1">
    <property type="nucleotide sequence ID" value="NZ_CP054051.1"/>
</dbReference>
<feature type="domain" description="Tyr recombinase" evidence="6">
    <location>
        <begin position="121"/>
        <end position="300"/>
    </location>
</feature>
<evidence type="ECO:0000259" key="7">
    <source>
        <dbReference type="PROSITE" id="PS51900"/>
    </source>
</evidence>
<dbReference type="InterPro" id="IPR010998">
    <property type="entry name" value="Integrase_recombinase_N"/>
</dbReference>
<dbReference type="GO" id="GO:0006310">
    <property type="term" value="P:DNA recombination"/>
    <property type="evidence" value="ECO:0007669"/>
    <property type="project" value="UniProtKB-KW"/>
</dbReference>
<dbReference type="InterPro" id="IPR011010">
    <property type="entry name" value="DNA_brk_join_enz"/>
</dbReference>
<dbReference type="Pfam" id="PF00589">
    <property type="entry name" value="Phage_integrase"/>
    <property type="match status" value="1"/>
</dbReference>
<organism evidence="8 9">
    <name type="scientific">Aliarcobacter cibarius</name>
    <dbReference type="NCBI Taxonomy" id="255507"/>
    <lineage>
        <taxon>Bacteria</taxon>
        <taxon>Pseudomonadati</taxon>
        <taxon>Campylobacterota</taxon>
        <taxon>Epsilonproteobacteria</taxon>
        <taxon>Campylobacterales</taxon>
        <taxon>Arcobacteraceae</taxon>
        <taxon>Aliarcobacter</taxon>
    </lineage>
</organism>
<evidence type="ECO:0000313" key="9">
    <source>
        <dbReference type="Proteomes" id="UP000509513"/>
    </source>
</evidence>
<accession>A0A7L5JLX6</accession>
<gene>
    <name evidence="8" type="ORF">ACBT_0098</name>
</gene>
<dbReference type="KEGG" id="acib:ACBT_0098"/>
<dbReference type="PROSITE" id="PS51898">
    <property type="entry name" value="TYR_RECOMBINASE"/>
    <property type="match status" value="1"/>
</dbReference>
<dbReference type="GO" id="GO:0015074">
    <property type="term" value="P:DNA integration"/>
    <property type="evidence" value="ECO:0007669"/>
    <property type="project" value="UniProtKB-KW"/>
</dbReference>
<dbReference type="InterPro" id="IPR013762">
    <property type="entry name" value="Integrase-like_cat_sf"/>
</dbReference>
<proteinExistence type="inferred from homology"/>
<dbReference type="PROSITE" id="PS51900">
    <property type="entry name" value="CB"/>
    <property type="match status" value="1"/>
</dbReference>
<evidence type="ECO:0000256" key="4">
    <source>
        <dbReference type="ARBA" id="ARBA00023172"/>
    </source>
</evidence>
<evidence type="ECO:0000256" key="1">
    <source>
        <dbReference type="ARBA" id="ARBA00008857"/>
    </source>
</evidence>
<dbReference type="Proteomes" id="UP000509513">
    <property type="component" value="Chromosome"/>
</dbReference>
<evidence type="ECO:0000313" key="8">
    <source>
        <dbReference type="EMBL" id="QKJ26089.1"/>
    </source>
</evidence>
<protein>
    <submittedName>
        <fullName evidence="8">Site-specific tyrosine recombinase, phage integrase family</fullName>
    </submittedName>
</protein>
<evidence type="ECO:0000259" key="6">
    <source>
        <dbReference type="PROSITE" id="PS51898"/>
    </source>
</evidence>
<dbReference type="CDD" id="cd00397">
    <property type="entry name" value="DNA_BRE_C"/>
    <property type="match status" value="1"/>
</dbReference>
<dbReference type="PANTHER" id="PTHR30349:SF41">
    <property type="entry name" value="INTEGRASE_RECOMBINASE PROTEIN MJ0367-RELATED"/>
    <property type="match status" value="1"/>
</dbReference>
<dbReference type="Gene3D" id="1.10.443.10">
    <property type="entry name" value="Intergrase catalytic core"/>
    <property type="match status" value="1"/>
</dbReference>
<evidence type="ECO:0000256" key="2">
    <source>
        <dbReference type="ARBA" id="ARBA00022908"/>
    </source>
</evidence>
<comment type="similarity">
    <text evidence="1">Belongs to the 'phage' integrase family.</text>
</comment>
<name>A0A7L5JLX6_9BACT</name>
<dbReference type="EMBL" id="CP054051">
    <property type="protein sequence ID" value="QKJ26089.1"/>
    <property type="molecule type" value="Genomic_DNA"/>
</dbReference>
<keyword evidence="3 5" id="KW-0238">DNA-binding</keyword>
<dbReference type="AlphaFoldDB" id="A0A7L5JLX6"/>
<feature type="domain" description="Core-binding (CB)" evidence="7">
    <location>
        <begin position="4"/>
        <end position="99"/>
    </location>
</feature>
<dbReference type="InterPro" id="IPR050090">
    <property type="entry name" value="Tyrosine_recombinase_XerCD"/>
</dbReference>
<reference evidence="8 9" key="1">
    <citation type="submission" date="2020-05" db="EMBL/GenBank/DDBJ databases">
        <title>Complete genome sequencing of Campylobacter and Arcobacter type strains.</title>
        <authorList>
            <person name="Miller W.G."/>
            <person name="Yee E."/>
        </authorList>
    </citation>
    <scope>NUCLEOTIDE SEQUENCE [LARGE SCALE GENOMIC DNA]</scope>
    <source>
        <strain evidence="8 9">LMG 21996</strain>
    </source>
</reference>
<keyword evidence="4" id="KW-0233">DNA recombination</keyword>
<evidence type="ECO:0000256" key="5">
    <source>
        <dbReference type="PROSITE-ProRule" id="PRU01248"/>
    </source>
</evidence>